<dbReference type="AlphaFoldDB" id="A0A5C4T4Y6"/>
<keyword evidence="3" id="KW-1185">Reference proteome</keyword>
<accession>A0A5C4T4Y6</accession>
<dbReference type="GO" id="GO:0032259">
    <property type="term" value="P:methylation"/>
    <property type="evidence" value="ECO:0007669"/>
    <property type="project" value="UniProtKB-KW"/>
</dbReference>
<dbReference type="RefSeq" id="WP_139604638.1">
    <property type="nucleotide sequence ID" value="NZ_VDCQ01000036.1"/>
</dbReference>
<keyword evidence="2" id="KW-0808">Transferase</keyword>
<evidence type="ECO:0000259" key="1">
    <source>
        <dbReference type="Pfam" id="PF08241"/>
    </source>
</evidence>
<dbReference type="GO" id="GO:0008757">
    <property type="term" value="F:S-adenosylmethionine-dependent methyltransferase activity"/>
    <property type="evidence" value="ECO:0007669"/>
    <property type="project" value="InterPro"/>
</dbReference>
<dbReference type="Gene3D" id="3.40.50.150">
    <property type="entry name" value="Vaccinia Virus protein VP39"/>
    <property type="match status" value="1"/>
</dbReference>
<comment type="caution">
    <text evidence="2">The sequence shown here is derived from an EMBL/GenBank/DDBJ whole genome shotgun (WGS) entry which is preliminary data.</text>
</comment>
<dbReference type="SUPFAM" id="SSF53335">
    <property type="entry name" value="S-adenosyl-L-methionine-dependent methyltransferases"/>
    <property type="match status" value="1"/>
</dbReference>
<dbReference type="CDD" id="cd02440">
    <property type="entry name" value="AdoMet_MTases"/>
    <property type="match status" value="1"/>
</dbReference>
<dbReference type="InterPro" id="IPR013216">
    <property type="entry name" value="Methyltransf_11"/>
</dbReference>
<dbReference type="Pfam" id="PF08241">
    <property type="entry name" value="Methyltransf_11"/>
    <property type="match status" value="1"/>
</dbReference>
<organism evidence="2 3">
    <name type="scientific">Paenibacillus hemerocallicola</name>
    <dbReference type="NCBI Taxonomy" id="1172614"/>
    <lineage>
        <taxon>Bacteria</taxon>
        <taxon>Bacillati</taxon>
        <taxon>Bacillota</taxon>
        <taxon>Bacilli</taxon>
        <taxon>Bacillales</taxon>
        <taxon>Paenibacillaceae</taxon>
        <taxon>Paenibacillus</taxon>
    </lineage>
</organism>
<proteinExistence type="predicted"/>
<dbReference type="InterPro" id="IPR029063">
    <property type="entry name" value="SAM-dependent_MTases_sf"/>
</dbReference>
<name>A0A5C4T4Y6_9BACL</name>
<keyword evidence="2" id="KW-0489">Methyltransferase</keyword>
<reference evidence="2 3" key="1">
    <citation type="submission" date="2019-05" db="EMBL/GenBank/DDBJ databases">
        <title>We sequenced the genome of Paenibacillus hemerocallicola KCTC 33185 for further insight into its adaptation and study the phylogeny of Paenibacillus.</title>
        <authorList>
            <person name="Narsing Rao M.P."/>
        </authorList>
    </citation>
    <scope>NUCLEOTIDE SEQUENCE [LARGE SCALE GENOMIC DNA]</scope>
    <source>
        <strain evidence="2 3">KCTC 33185</strain>
    </source>
</reference>
<dbReference type="Proteomes" id="UP000307943">
    <property type="component" value="Unassembled WGS sequence"/>
</dbReference>
<evidence type="ECO:0000313" key="2">
    <source>
        <dbReference type="EMBL" id="TNJ63936.1"/>
    </source>
</evidence>
<gene>
    <name evidence="2" type="ORF">FE784_23220</name>
</gene>
<dbReference type="EMBL" id="VDCQ01000036">
    <property type="protein sequence ID" value="TNJ63936.1"/>
    <property type="molecule type" value="Genomic_DNA"/>
</dbReference>
<sequence length="258" mass="28525">MDILEHNRIAWNKNVDTGIEWTKPVSKEVIDRARNGEWEMLLTPTRPVPRAWFPPLNGLRVLCLASGGGQQGPVLAAAGADVTVFDYSEKQLEQDRYVAERDGLTINTVRGDMANLACFADGSFDFIVHPTSNVFAESIIPVWKEAARVLRDGGILLSGFVNPLVYIFDVEAEERGVLEVKHTIPYSDAADLPEERLAAHIREGAALEFGHSLQDQLKGQTDAGFVIADFYEDGYGGKSLLDRYISTFMATKAVKLKL</sequence>
<protein>
    <submittedName>
        <fullName evidence="2">Class I SAM-dependent methyltransferase</fullName>
    </submittedName>
</protein>
<dbReference type="OrthoDB" id="9772751at2"/>
<feature type="domain" description="Methyltransferase type 11" evidence="1">
    <location>
        <begin position="62"/>
        <end position="157"/>
    </location>
</feature>
<evidence type="ECO:0000313" key="3">
    <source>
        <dbReference type="Proteomes" id="UP000307943"/>
    </source>
</evidence>